<keyword evidence="3 5" id="KW-1133">Transmembrane helix</keyword>
<sequence length="170" mass="19143">MSYSSYLKPGYFIFFVVILVIAIIELSISAWLTSRYNSRHDFLSTTERDRVRFLLFCSVWTTFLSPIFPVLLFLGGLEILASVAAHLVFLFVSWVFWLSGAAAITQSLGGGLDCEYVTIHHLVYCGQLNALEAFAWIEWVFLTLGFVFVIVVAVRAGQRGQGYRGPMVPK</sequence>
<dbReference type="Pfam" id="PF01284">
    <property type="entry name" value="MARVEL"/>
    <property type="match status" value="1"/>
</dbReference>
<organism evidence="7 8">
    <name type="scientific">Lactarius akahatsu</name>
    <dbReference type="NCBI Taxonomy" id="416441"/>
    <lineage>
        <taxon>Eukaryota</taxon>
        <taxon>Fungi</taxon>
        <taxon>Dikarya</taxon>
        <taxon>Basidiomycota</taxon>
        <taxon>Agaricomycotina</taxon>
        <taxon>Agaricomycetes</taxon>
        <taxon>Russulales</taxon>
        <taxon>Russulaceae</taxon>
        <taxon>Lactarius</taxon>
    </lineage>
</organism>
<keyword evidence="8" id="KW-1185">Reference proteome</keyword>
<gene>
    <name evidence="7" type="ORF">EDB92DRAFT_1934862</name>
</gene>
<comment type="caution">
    <text evidence="7">The sequence shown here is derived from an EMBL/GenBank/DDBJ whole genome shotgun (WGS) entry which is preliminary data.</text>
</comment>
<feature type="transmembrane region" description="Helical" evidence="5">
    <location>
        <begin position="79"/>
        <end position="97"/>
    </location>
</feature>
<evidence type="ECO:0000313" key="7">
    <source>
        <dbReference type="EMBL" id="KAH8991933.1"/>
    </source>
</evidence>
<name>A0AAD4LKF1_9AGAM</name>
<feature type="transmembrane region" description="Helical" evidence="5">
    <location>
        <begin position="133"/>
        <end position="154"/>
    </location>
</feature>
<protein>
    <recommendedName>
        <fullName evidence="6">MARVEL domain-containing protein</fullName>
    </recommendedName>
</protein>
<feature type="domain" description="MARVEL" evidence="6">
    <location>
        <begin position="12"/>
        <end position="148"/>
    </location>
</feature>
<feature type="transmembrane region" description="Helical" evidence="5">
    <location>
        <begin position="12"/>
        <end position="33"/>
    </location>
</feature>
<evidence type="ECO:0000256" key="4">
    <source>
        <dbReference type="ARBA" id="ARBA00023136"/>
    </source>
</evidence>
<feature type="transmembrane region" description="Helical" evidence="5">
    <location>
        <begin position="53"/>
        <end position="74"/>
    </location>
</feature>
<dbReference type="AlphaFoldDB" id="A0AAD4LKF1"/>
<keyword evidence="2 5" id="KW-0812">Transmembrane</keyword>
<proteinExistence type="predicted"/>
<dbReference type="EMBL" id="JAKELL010000024">
    <property type="protein sequence ID" value="KAH8991933.1"/>
    <property type="molecule type" value="Genomic_DNA"/>
</dbReference>
<keyword evidence="4 5" id="KW-0472">Membrane</keyword>
<reference evidence="7" key="1">
    <citation type="submission" date="2022-01" db="EMBL/GenBank/DDBJ databases">
        <title>Comparative genomics reveals a dynamic genome evolution in the ectomycorrhizal milk-cap (Lactarius) mushrooms.</title>
        <authorList>
            <consortium name="DOE Joint Genome Institute"/>
            <person name="Lebreton A."/>
            <person name="Tang N."/>
            <person name="Kuo A."/>
            <person name="LaButti K."/>
            <person name="Drula E."/>
            <person name="Barry K."/>
            <person name="Clum A."/>
            <person name="Lipzen A."/>
            <person name="Mousain D."/>
            <person name="Ng V."/>
            <person name="Wang R."/>
            <person name="Wang X."/>
            <person name="Dai Y."/>
            <person name="Henrissat B."/>
            <person name="Grigoriev I.V."/>
            <person name="Guerin-Laguette A."/>
            <person name="Yu F."/>
            <person name="Martin F.M."/>
        </authorList>
    </citation>
    <scope>NUCLEOTIDE SEQUENCE</scope>
    <source>
        <strain evidence="7">QP</strain>
    </source>
</reference>
<evidence type="ECO:0000256" key="1">
    <source>
        <dbReference type="ARBA" id="ARBA00004141"/>
    </source>
</evidence>
<accession>A0AAD4LKF1</accession>
<evidence type="ECO:0000256" key="2">
    <source>
        <dbReference type="ARBA" id="ARBA00022692"/>
    </source>
</evidence>
<evidence type="ECO:0000259" key="6">
    <source>
        <dbReference type="Pfam" id="PF01284"/>
    </source>
</evidence>
<comment type="subcellular location">
    <subcellularLocation>
        <location evidence="1">Membrane</location>
        <topology evidence="1">Multi-pass membrane protein</topology>
    </subcellularLocation>
</comment>
<dbReference type="GO" id="GO:0016020">
    <property type="term" value="C:membrane"/>
    <property type="evidence" value="ECO:0007669"/>
    <property type="project" value="UniProtKB-SubCell"/>
</dbReference>
<dbReference type="Proteomes" id="UP001201163">
    <property type="component" value="Unassembled WGS sequence"/>
</dbReference>
<evidence type="ECO:0000313" key="8">
    <source>
        <dbReference type="Proteomes" id="UP001201163"/>
    </source>
</evidence>
<dbReference type="InterPro" id="IPR008253">
    <property type="entry name" value="Marvel"/>
</dbReference>
<evidence type="ECO:0000256" key="3">
    <source>
        <dbReference type="ARBA" id="ARBA00022989"/>
    </source>
</evidence>
<evidence type="ECO:0000256" key="5">
    <source>
        <dbReference type="SAM" id="Phobius"/>
    </source>
</evidence>